<organism evidence="1 2">
    <name type="scientific">Rhodovulum iodosum</name>
    <dbReference type="NCBI Taxonomy" id="68291"/>
    <lineage>
        <taxon>Bacteria</taxon>
        <taxon>Pseudomonadati</taxon>
        <taxon>Pseudomonadota</taxon>
        <taxon>Alphaproteobacteria</taxon>
        <taxon>Rhodobacterales</taxon>
        <taxon>Paracoccaceae</taxon>
        <taxon>Rhodovulum</taxon>
    </lineage>
</organism>
<sequence>MSNDDILTRIFGVTRHFMHPAERPDQAARGRGWVDAWGRPTEDGRDLIDAMQDQESTRGVYRLLG</sequence>
<evidence type="ECO:0000313" key="1">
    <source>
        <dbReference type="EMBL" id="MEX5729257.1"/>
    </source>
</evidence>
<protein>
    <submittedName>
        <fullName evidence="1">Uncharacterized protein</fullName>
    </submittedName>
</protein>
<comment type="caution">
    <text evidence="1">The sequence shown here is derived from an EMBL/GenBank/DDBJ whole genome shotgun (WGS) entry which is preliminary data.</text>
</comment>
<keyword evidence="2" id="KW-1185">Reference proteome</keyword>
<accession>A0ABV3XV93</accession>
<name>A0ABV3XV93_9RHOB</name>
<evidence type="ECO:0000313" key="2">
    <source>
        <dbReference type="Proteomes" id="UP001560019"/>
    </source>
</evidence>
<dbReference type="RefSeq" id="WP_125405140.1">
    <property type="nucleotide sequence ID" value="NZ_JBEHHI010000002.1"/>
</dbReference>
<dbReference type="EMBL" id="JBEHHI010000002">
    <property type="protein sequence ID" value="MEX5729257.1"/>
    <property type="molecule type" value="Genomic_DNA"/>
</dbReference>
<gene>
    <name evidence="1" type="ORF">Ga0609869_002610</name>
</gene>
<dbReference type="Proteomes" id="UP001560019">
    <property type="component" value="Unassembled WGS sequence"/>
</dbReference>
<reference evidence="1 2" key="1">
    <citation type="submission" date="2024-06" db="EMBL/GenBank/DDBJ databases">
        <title>Genome of Rhodovulum iodosum, a marine photoferrotroph.</title>
        <authorList>
            <person name="Bianchini G."/>
            <person name="Nikeleit V."/>
            <person name="Kappler A."/>
            <person name="Bryce C."/>
            <person name="Sanchez-Baracaldo P."/>
        </authorList>
    </citation>
    <scope>NUCLEOTIDE SEQUENCE [LARGE SCALE GENOMIC DNA]</scope>
    <source>
        <strain evidence="1 2">UT/N1</strain>
    </source>
</reference>
<proteinExistence type="predicted"/>